<dbReference type="EMBL" id="CM032186">
    <property type="protein sequence ID" value="KAG7090469.1"/>
    <property type="molecule type" value="Genomic_DNA"/>
</dbReference>
<reference evidence="2" key="1">
    <citation type="journal article" date="2021" name="Genome Biol. Evol.">
        <title>The assembled and annotated genome of the fairy-ring fungus Marasmius oreades.</title>
        <authorList>
            <person name="Hiltunen M."/>
            <person name="Ament-Velasquez S.L."/>
            <person name="Johannesson H."/>
        </authorList>
    </citation>
    <scope>NUCLEOTIDE SEQUENCE</scope>
    <source>
        <strain evidence="2">03SP1</strain>
    </source>
</reference>
<dbReference type="PROSITE" id="PS50181">
    <property type="entry name" value="FBOX"/>
    <property type="match status" value="1"/>
</dbReference>
<evidence type="ECO:0000313" key="2">
    <source>
        <dbReference type="EMBL" id="KAG7090469.1"/>
    </source>
</evidence>
<dbReference type="SUPFAM" id="SSF81383">
    <property type="entry name" value="F-box domain"/>
    <property type="match status" value="1"/>
</dbReference>
<name>A0A9P7USS4_9AGAR</name>
<feature type="domain" description="F-box" evidence="1">
    <location>
        <begin position="1"/>
        <end position="47"/>
    </location>
</feature>
<evidence type="ECO:0000259" key="1">
    <source>
        <dbReference type="PROSITE" id="PS50181"/>
    </source>
</evidence>
<keyword evidence="3" id="KW-1185">Reference proteome</keyword>
<evidence type="ECO:0000313" key="3">
    <source>
        <dbReference type="Proteomes" id="UP001049176"/>
    </source>
</evidence>
<dbReference type="OrthoDB" id="550575at2759"/>
<dbReference type="GeneID" id="66078660"/>
<protein>
    <recommendedName>
        <fullName evidence="1">F-box domain-containing protein</fullName>
    </recommendedName>
</protein>
<proteinExistence type="predicted"/>
<dbReference type="InterPro" id="IPR001810">
    <property type="entry name" value="F-box_dom"/>
</dbReference>
<dbReference type="AlphaFoldDB" id="A0A9P7USS4"/>
<dbReference type="Proteomes" id="UP001049176">
    <property type="component" value="Chromosome 6"/>
</dbReference>
<sequence length="653" mass="73267">MFSILPPELVLSVFSYLPIPAIHSLQLASKEYDTFIRTNQSTIYHHAAVVHGFISSTAVGFDQLSSSGYSFRMLDGLCSSWKAFCRRHTQQEKSWKGKGPSRVVSYTATGTNVHRIKVDERNRFVIASTGLRQTQNPVPALIVSDMKDTDKILWSLPSTYIKEYAHIEYQNGYLIFDRLGDRKEVWRLATLKDPSPLPPDIDVEKPPIPYAQKQQLVASLEAATAYAHTYPHGHFVPHALLEMPSRTRAFRFFYPTLLVGGYDHAFCYDVPTRKLVQTVSSVQTPQVNGERLATLGDLNYVEVSPRHVFICGEHSLRVFSRESGGCVFDMPSTAKSYARRTFRVLGVGKDADDELVARDRLEVYSDRERGSWDLVGINQGMVASLKTVEVEPEPEPEDHRMWLDEFVAVHVSACGNHLVALLSSSRIVIVRNFLLIPLSSVQAQKESSIQVDFGTQYCAARYLTFEKGRVVCASSVGLFIVDVNEILASPSLTSSELQVQVYRIPEFNVLSLLSRVSCLQLSDSGLYLTWRKERLRTRIWNGRGNPSEKNGDFNAIASVEEPGSDAEDVPMSASDDSHQDTFPLCKQLEEEEFFETEVGFRMLMESEGTHLILPNGDMFVSTISVDAGDELEELESNCTVCGVDFAVWEPEEV</sequence>
<dbReference type="CDD" id="cd09917">
    <property type="entry name" value="F-box_SF"/>
    <property type="match status" value="1"/>
</dbReference>
<comment type="caution">
    <text evidence="2">The sequence shown here is derived from an EMBL/GenBank/DDBJ whole genome shotgun (WGS) entry which is preliminary data.</text>
</comment>
<dbReference type="KEGG" id="more:E1B28_009584"/>
<dbReference type="RefSeq" id="XP_043006939.1">
    <property type="nucleotide sequence ID" value="XM_043154484.1"/>
</dbReference>
<organism evidence="2 3">
    <name type="scientific">Marasmius oreades</name>
    <name type="common">fairy-ring Marasmius</name>
    <dbReference type="NCBI Taxonomy" id="181124"/>
    <lineage>
        <taxon>Eukaryota</taxon>
        <taxon>Fungi</taxon>
        <taxon>Dikarya</taxon>
        <taxon>Basidiomycota</taxon>
        <taxon>Agaricomycotina</taxon>
        <taxon>Agaricomycetes</taxon>
        <taxon>Agaricomycetidae</taxon>
        <taxon>Agaricales</taxon>
        <taxon>Marasmiineae</taxon>
        <taxon>Marasmiaceae</taxon>
        <taxon>Marasmius</taxon>
    </lineage>
</organism>
<dbReference type="InterPro" id="IPR036047">
    <property type="entry name" value="F-box-like_dom_sf"/>
</dbReference>
<accession>A0A9P7USS4</accession>
<gene>
    <name evidence="2" type="ORF">E1B28_009584</name>
</gene>